<dbReference type="PIRSF" id="PIRSF005353">
    <property type="entry name" value="PbuG"/>
    <property type="match status" value="1"/>
</dbReference>
<evidence type="ECO:0000256" key="2">
    <source>
        <dbReference type="ARBA" id="ARBA00005697"/>
    </source>
</evidence>
<accession>A0A7X1AWE9</accession>
<evidence type="ECO:0000256" key="8">
    <source>
        <dbReference type="PIRNR" id="PIRNR005353"/>
    </source>
</evidence>
<keyword evidence="11" id="KW-1185">Reference proteome</keyword>
<evidence type="ECO:0000256" key="4">
    <source>
        <dbReference type="ARBA" id="ARBA00022475"/>
    </source>
</evidence>
<evidence type="ECO:0000256" key="1">
    <source>
        <dbReference type="ARBA" id="ARBA00004651"/>
    </source>
</evidence>
<dbReference type="EMBL" id="JACHVA010000012">
    <property type="protein sequence ID" value="MBC2600313.1"/>
    <property type="molecule type" value="Genomic_DNA"/>
</dbReference>
<feature type="transmembrane region" description="Helical" evidence="9">
    <location>
        <begin position="15"/>
        <end position="36"/>
    </location>
</feature>
<keyword evidence="7 8" id="KW-0472">Membrane</keyword>
<feature type="transmembrane region" description="Helical" evidence="9">
    <location>
        <begin position="227"/>
        <end position="245"/>
    </location>
</feature>
<feature type="transmembrane region" description="Helical" evidence="9">
    <location>
        <begin position="93"/>
        <end position="113"/>
    </location>
</feature>
<evidence type="ECO:0000256" key="5">
    <source>
        <dbReference type="ARBA" id="ARBA00022692"/>
    </source>
</evidence>
<name>A0A7X1AWE9_9BACT</name>
<evidence type="ECO:0000256" key="3">
    <source>
        <dbReference type="ARBA" id="ARBA00022448"/>
    </source>
</evidence>
<dbReference type="AlphaFoldDB" id="A0A7X1AWE9"/>
<comment type="subcellular location">
    <subcellularLocation>
        <location evidence="1 8">Cell membrane</location>
        <topology evidence="1 8">Multi-pass membrane protein</topology>
    </subcellularLocation>
</comment>
<proteinExistence type="inferred from homology"/>
<dbReference type="PANTHER" id="PTHR43337:SF1">
    <property type="entry name" value="XANTHINE_URACIL PERMEASE C887.17-RELATED"/>
    <property type="match status" value="1"/>
</dbReference>
<evidence type="ECO:0000256" key="9">
    <source>
        <dbReference type="SAM" id="Phobius"/>
    </source>
</evidence>
<gene>
    <name evidence="10" type="ORF">H5P30_00800</name>
</gene>
<comment type="similarity">
    <text evidence="2 8">Belongs to the nucleobase:cation symporter-2 (NCS2) (TC 2.A.40) family. Azg-like subfamily.</text>
</comment>
<dbReference type="Proteomes" id="UP000525652">
    <property type="component" value="Unassembled WGS sequence"/>
</dbReference>
<keyword evidence="5 8" id="KW-0812">Transmembrane</keyword>
<comment type="caution">
    <text evidence="10">The sequence shown here is derived from an EMBL/GenBank/DDBJ whole genome shotgun (WGS) entry which is preliminary data.</text>
</comment>
<dbReference type="RefSeq" id="WP_185691064.1">
    <property type="nucleotide sequence ID" value="NZ_JACHVA010000012.1"/>
</dbReference>
<dbReference type="PANTHER" id="PTHR43337">
    <property type="entry name" value="XANTHINE/URACIL PERMEASE C887.17-RELATED"/>
    <property type="match status" value="1"/>
</dbReference>
<feature type="transmembrane region" description="Helical" evidence="9">
    <location>
        <begin position="163"/>
        <end position="182"/>
    </location>
</feature>
<keyword evidence="4 8" id="KW-1003">Cell membrane</keyword>
<dbReference type="GO" id="GO:0005345">
    <property type="term" value="F:purine nucleobase transmembrane transporter activity"/>
    <property type="evidence" value="ECO:0007669"/>
    <property type="project" value="TreeGrafter"/>
</dbReference>
<feature type="transmembrane region" description="Helical" evidence="9">
    <location>
        <begin position="125"/>
        <end position="143"/>
    </location>
</feature>
<evidence type="ECO:0000313" key="11">
    <source>
        <dbReference type="Proteomes" id="UP000525652"/>
    </source>
</evidence>
<feature type="transmembrane region" description="Helical" evidence="9">
    <location>
        <begin position="313"/>
        <end position="332"/>
    </location>
</feature>
<feature type="transmembrane region" description="Helical" evidence="9">
    <location>
        <begin position="408"/>
        <end position="426"/>
    </location>
</feature>
<organism evidence="10 11">
    <name type="scientific">Puniceicoccus vermicola</name>
    <dbReference type="NCBI Taxonomy" id="388746"/>
    <lineage>
        <taxon>Bacteria</taxon>
        <taxon>Pseudomonadati</taxon>
        <taxon>Verrucomicrobiota</taxon>
        <taxon>Opitutia</taxon>
        <taxon>Puniceicoccales</taxon>
        <taxon>Puniceicoccaceae</taxon>
        <taxon>Puniceicoccus</taxon>
    </lineage>
</organism>
<dbReference type="Pfam" id="PF00860">
    <property type="entry name" value="Xan_ur_permease"/>
    <property type="match status" value="1"/>
</dbReference>
<dbReference type="InterPro" id="IPR006043">
    <property type="entry name" value="NCS2"/>
</dbReference>
<evidence type="ECO:0000256" key="7">
    <source>
        <dbReference type="ARBA" id="ARBA00023136"/>
    </source>
</evidence>
<evidence type="ECO:0000313" key="10">
    <source>
        <dbReference type="EMBL" id="MBC2600313.1"/>
    </source>
</evidence>
<feature type="transmembrane region" description="Helical" evidence="9">
    <location>
        <begin position="367"/>
        <end position="396"/>
    </location>
</feature>
<feature type="transmembrane region" description="Helical" evidence="9">
    <location>
        <begin position="338"/>
        <end position="355"/>
    </location>
</feature>
<dbReference type="InterPro" id="IPR045018">
    <property type="entry name" value="Azg-like"/>
</dbReference>
<feature type="transmembrane region" description="Helical" evidence="9">
    <location>
        <begin position="189"/>
        <end position="207"/>
    </location>
</feature>
<sequence length="427" mass="44729">MFKLKENHTSVRTEFIGGFTTFLTMAYIIFVNPLILSEAGMDKPALITATCLAASISTLLVAFWANVPFAMAPGMGLNAFFTYTLVLGQGLDWQTALGVVFVSGVAFLILTLAGIREKVVAAIPLSLRIATAAGLGLFITFIGLKNLGLVVDNHETLVSIGDLTQPVLIGLGALLLTTILEIRKVKGSILIGICAATIVGVLLGDVQLNGFFSAPPSLAPLAFKLDILAALQWGLAGAIFSFMFVDLFDSIGTIVACSYEAGHVEKDGTIKRIDKVLEADAVASIIGSLLGTSTTTTYVESASGIADGARTGLASVVTGCLFLLGLFCAPLIGAVPAFATAPALIIVGVFMFRNIKQIDFMDFKTAVPAFLTMILMPLTSSISTGLTIGFLSYVIIAVCCGEWKKISPVMYGVGLLSAINLAVTVAH</sequence>
<evidence type="ECO:0000256" key="6">
    <source>
        <dbReference type="ARBA" id="ARBA00022989"/>
    </source>
</evidence>
<keyword evidence="3 8" id="KW-0813">Transport</keyword>
<feature type="transmembrane region" description="Helical" evidence="9">
    <location>
        <begin position="45"/>
        <end position="65"/>
    </location>
</feature>
<dbReference type="GO" id="GO:0005886">
    <property type="term" value="C:plasma membrane"/>
    <property type="evidence" value="ECO:0007669"/>
    <property type="project" value="UniProtKB-SubCell"/>
</dbReference>
<reference evidence="10 11" key="1">
    <citation type="submission" date="2020-07" db="EMBL/GenBank/DDBJ databases">
        <authorList>
            <person name="Feng X."/>
        </authorList>
    </citation>
    <scope>NUCLEOTIDE SEQUENCE [LARGE SCALE GENOMIC DNA]</scope>
    <source>
        <strain evidence="10 11">JCM14086</strain>
    </source>
</reference>
<keyword evidence="6 8" id="KW-1133">Transmembrane helix</keyword>
<dbReference type="InterPro" id="IPR026033">
    <property type="entry name" value="Azg-like_bact_archaea"/>
</dbReference>
<protein>
    <submittedName>
        <fullName evidence="10">NCS2 family permease</fullName>
    </submittedName>
</protein>